<dbReference type="Proteomes" id="UP000027219">
    <property type="component" value="Unassembled WGS sequence"/>
</dbReference>
<dbReference type="RefSeq" id="WP_032552059.1">
    <property type="nucleotide sequence ID" value="NZ_JBEEAX010000002.1"/>
</dbReference>
<dbReference type="OrthoDB" id="9808461at2"/>
<proteinExistence type="inferred from homology"/>
<evidence type="ECO:0000256" key="8">
    <source>
        <dbReference type="SAM" id="Phobius"/>
    </source>
</evidence>
<dbReference type="PANTHER" id="PTHR30489">
    <property type="entry name" value="LIPOPROTEIN-RELEASING SYSTEM TRANSMEMBRANE PROTEIN LOLE"/>
    <property type="match status" value="1"/>
</dbReference>
<dbReference type="InterPro" id="IPR011926">
    <property type="entry name" value="LolE_gammaproteobact"/>
</dbReference>
<dbReference type="InterPro" id="IPR051447">
    <property type="entry name" value="Lipoprotein-release_system"/>
</dbReference>
<evidence type="ECO:0000256" key="2">
    <source>
        <dbReference type="ARBA" id="ARBA00005236"/>
    </source>
</evidence>
<keyword evidence="6 8" id="KW-1133">Transmembrane helix</keyword>
<keyword evidence="3" id="KW-0813">Transport</keyword>
<dbReference type="NCBIfam" id="TIGR02212">
    <property type="entry name" value="lolCE"/>
    <property type="match status" value="1"/>
</dbReference>
<comment type="caution">
    <text evidence="11">The sequence shown here is derived from an EMBL/GenBank/DDBJ whole genome shotgun (WGS) entry which is preliminary data.</text>
</comment>
<dbReference type="EMBL" id="JFFR01000025">
    <property type="protein sequence ID" value="KDN27844.1"/>
    <property type="molecule type" value="Genomic_DNA"/>
</dbReference>
<organism evidence="11 12">
    <name type="scientific">Vibrio fortis</name>
    <dbReference type="NCBI Taxonomy" id="212667"/>
    <lineage>
        <taxon>Bacteria</taxon>
        <taxon>Pseudomonadati</taxon>
        <taxon>Pseudomonadota</taxon>
        <taxon>Gammaproteobacteria</taxon>
        <taxon>Vibrionales</taxon>
        <taxon>Vibrionaceae</taxon>
        <taxon>Vibrio</taxon>
    </lineage>
</organism>
<evidence type="ECO:0000256" key="6">
    <source>
        <dbReference type="ARBA" id="ARBA00022989"/>
    </source>
</evidence>
<evidence type="ECO:0000259" key="10">
    <source>
        <dbReference type="Pfam" id="PF12704"/>
    </source>
</evidence>
<feature type="transmembrane region" description="Helical" evidence="8">
    <location>
        <begin position="380"/>
        <end position="399"/>
    </location>
</feature>
<dbReference type="GO" id="GO:0044874">
    <property type="term" value="P:lipoprotein localization to outer membrane"/>
    <property type="evidence" value="ECO:0007669"/>
    <property type="project" value="InterPro"/>
</dbReference>
<name>A0A066UUN7_9VIBR</name>
<keyword evidence="11" id="KW-0449">Lipoprotein</keyword>
<dbReference type="InterPro" id="IPR003838">
    <property type="entry name" value="ABC3_permease_C"/>
</dbReference>
<dbReference type="NCBIfam" id="TIGR02213">
    <property type="entry name" value="lolE_release"/>
    <property type="match status" value="1"/>
</dbReference>
<dbReference type="InterPro" id="IPR011925">
    <property type="entry name" value="LolCE_TM"/>
</dbReference>
<feature type="domain" description="MacB-like periplasmic core" evidence="10">
    <location>
        <begin position="30"/>
        <end position="241"/>
    </location>
</feature>
<sequence>MFASLSLLIGGRFSRAKQRDKMVSFISLSSTVGIAVGVAVIIIGLSAMNGFERELESRVLSVISHGEFEGVNEPIERWQHVIDESVSHEKVLAAAPYVKITALAERGKELKAIEVRGIDPELESQVSSLGNFIDKSVWQSFNSGEQKVILGSGVADTIGAKVGDYLTLMIPTANGSVKVQAPKRVRVKVAGLLTLNGQIDHNLALVPLKDAQTYAKLGNAVTGVSLKVNDVLNANNIVREVGNQLDVYVYLRSWQQKYGFLYRDIQLVRTIMYLVMVLVIGVACFNIVSTLMMAVKDRASEIAILRTMGASDGLVKRIFVWQGAFSGVLGSLVGSVIGVLVALNLTHLIKGLEALIDHQFLSGNIYFVDFLPSQLDMMDVLVVSGTAVVLSLLATLYPASRAAKLNPAAVLSSK</sequence>
<evidence type="ECO:0000259" key="9">
    <source>
        <dbReference type="Pfam" id="PF02687"/>
    </source>
</evidence>
<evidence type="ECO:0000313" key="11">
    <source>
        <dbReference type="EMBL" id="KDN27844.1"/>
    </source>
</evidence>
<dbReference type="InterPro" id="IPR025857">
    <property type="entry name" value="MacB_PCD"/>
</dbReference>
<dbReference type="STRING" id="212667.VFDL14_02360"/>
<dbReference type="PANTHER" id="PTHR30489:SF0">
    <property type="entry name" value="LIPOPROTEIN-RELEASING SYSTEM TRANSMEMBRANE PROTEIN LOLE"/>
    <property type="match status" value="1"/>
</dbReference>
<evidence type="ECO:0000313" key="12">
    <source>
        <dbReference type="Proteomes" id="UP000027219"/>
    </source>
</evidence>
<dbReference type="GO" id="GO:0042953">
    <property type="term" value="P:lipoprotein transport"/>
    <property type="evidence" value="ECO:0007669"/>
    <property type="project" value="InterPro"/>
</dbReference>
<keyword evidence="12" id="KW-1185">Reference proteome</keyword>
<keyword evidence="4" id="KW-1003">Cell membrane</keyword>
<evidence type="ECO:0000256" key="1">
    <source>
        <dbReference type="ARBA" id="ARBA00004651"/>
    </source>
</evidence>
<dbReference type="NCBIfam" id="NF008357">
    <property type="entry name" value="PRK11146.1"/>
    <property type="match status" value="1"/>
</dbReference>
<protein>
    <submittedName>
        <fullName evidence="11">Outer membrane-specific lipoprotein transporter subunit LolE</fullName>
    </submittedName>
</protein>
<feature type="transmembrane region" description="Helical" evidence="8">
    <location>
        <begin position="271"/>
        <end position="295"/>
    </location>
</feature>
<gene>
    <name evidence="11" type="ORF">VFDL14_02360</name>
</gene>
<dbReference type="Pfam" id="PF02687">
    <property type="entry name" value="FtsX"/>
    <property type="match status" value="1"/>
</dbReference>
<comment type="similarity">
    <text evidence="2">Belongs to the ABC-4 integral membrane protein family. LolC/E subfamily.</text>
</comment>
<evidence type="ECO:0000256" key="4">
    <source>
        <dbReference type="ARBA" id="ARBA00022475"/>
    </source>
</evidence>
<dbReference type="AlphaFoldDB" id="A0A066UUN7"/>
<comment type="subcellular location">
    <subcellularLocation>
        <location evidence="1">Cell membrane</location>
        <topology evidence="1">Multi-pass membrane protein</topology>
    </subcellularLocation>
</comment>
<evidence type="ECO:0000256" key="7">
    <source>
        <dbReference type="ARBA" id="ARBA00023136"/>
    </source>
</evidence>
<reference evidence="11 12" key="1">
    <citation type="submission" date="2014-02" db="EMBL/GenBank/DDBJ databases">
        <title>Vibrio fortis Dalian14 Genome Sequencing.</title>
        <authorList>
            <person name="Wang Y."/>
            <person name="Song L."/>
            <person name="Liu G."/>
            <person name="Ding J."/>
        </authorList>
    </citation>
    <scope>NUCLEOTIDE SEQUENCE [LARGE SCALE GENOMIC DNA]</scope>
    <source>
        <strain evidence="11 12">Dalian14</strain>
    </source>
</reference>
<keyword evidence="7 8" id="KW-0472">Membrane</keyword>
<dbReference type="GO" id="GO:0098797">
    <property type="term" value="C:plasma membrane protein complex"/>
    <property type="evidence" value="ECO:0007669"/>
    <property type="project" value="TreeGrafter"/>
</dbReference>
<accession>A0A066UUN7</accession>
<feature type="transmembrane region" description="Helical" evidence="8">
    <location>
        <begin position="26"/>
        <end position="48"/>
    </location>
</feature>
<dbReference type="Pfam" id="PF12704">
    <property type="entry name" value="MacB_PCD"/>
    <property type="match status" value="1"/>
</dbReference>
<feature type="transmembrane region" description="Helical" evidence="8">
    <location>
        <begin position="318"/>
        <end position="343"/>
    </location>
</feature>
<evidence type="ECO:0000256" key="3">
    <source>
        <dbReference type="ARBA" id="ARBA00022448"/>
    </source>
</evidence>
<feature type="domain" description="ABC3 transporter permease C-terminal" evidence="9">
    <location>
        <begin position="274"/>
        <end position="407"/>
    </location>
</feature>
<evidence type="ECO:0000256" key="5">
    <source>
        <dbReference type="ARBA" id="ARBA00022692"/>
    </source>
</evidence>
<keyword evidence="5 8" id="KW-0812">Transmembrane</keyword>